<dbReference type="Proteomes" id="UP000245340">
    <property type="component" value="Unplaced"/>
</dbReference>
<dbReference type="GO" id="GO:0003678">
    <property type="term" value="F:DNA helicase activity"/>
    <property type="evidence" value="ECO:0007669"/>
    <property type="project" value="InterPro"/>
</dbReference>
<dbReference type="KEGG" id="oro:101384047"/>
<keyword evidence="4" id="KW-0378">Hydrolase</keyword>
<gene>
    <name evidence="11" type="primary">LOC101384047</name>
</gene>
<dbReference type="InterPro" id="IPR043472">
    <property type="entry name" value="Macro_dom-like"/>
</dbReference>
<keyword evidence="10" id="KW-1185">Reference proteome</keyword>
<dbReference type="CDD" id="cd18793">
    <property type="entry name" value="SF2_C_SNF"/>
    <property type="match status" value="1"/>
</dbReference>
<dbReference type="CDD" id="cd03331">
    <property type="entry name" value="Macro_Poa1p-like_SNF2"/>
    <property type="match status" value="1"/>
</dbReference>
<evidence type="ECO:0000259" key="8">
    <source>
        <dbReference type="PROSITE" id="PS51154"/>
    </source>
</evidence>
<feature type="domain" description="Macro" evidence="8">
    <location>
        <begin position="305"/>
        <end position="497"/>
    </location>
</feature>
<comment type="similarity">
    <text evidence="2">Belongs to the SNF2/RAD54 helicase family.</text>
</comment>
<comment type="subcellular location">
    <subcellularLocation>
        <location evidence="1">Nucleus</location>
    </subcellularLocation>
</comment>
<dbReference type="InterPro" id="IPR002589">
    <property type="entry name" value="Macro_dom"/>
</dbReference>
<dbReference type="GO" id="GO:0006281">
    <property type="term" value="P:DNA repair"/>
    <property type="evidence" value="ECO:0007669"/>
    <property type="project" value="InterPro"/>
</dbReference>
<dbReference type="AlphaFoldDB" id="A0A2U3X5N1"/>
<dbReference type="FunFam" id="3.40.220.10:FF:000004">
    <property type="entry name" value="chromodomain-helicase-DNA-binding protein 1-like isoform X1"/>
    <property type="match status" value="1"/>
</dbReference>
<dbReference type="InterPro" id="IPR049730">
    <property type="entry name" value="SNF2/RAD54-like_C"/>
</dbReference>
<proteinExistence type="inferred from homology"/>
<feature type="non-terminal residue" evidence="11">
    <location>
        <position position="1"/>
    </location>
</feature>
<evidence type="ECO:0000259" key="9">
    <source>
        <dbReference type="PROSITE" id="PS51194"/>
    </source>
</evidence>
<dbReference type="PANTHER" id="PTHR47157">
    <property type="entry name" value="CHROMODOMAIN-HELICASE-DNA-BINDING PROTEIN 1-LIKE"/>
    <property type="match status" value="1"/>
</dbReference>
<dbReference type="RefSeq" id="XP_004417706.1">
    <property type="nucleotide sequence ID" value="XM_004417649.1"/>
</dbReference>
<evidence type="ECO:0000256" key="5">
    <source>
        <dbReference type="ARBA" id="ARBA00022840"/>
    </source>
</evidence>
<dbReference type="GO" id="GO:0016787">
    <property type="term" value="F:hydrolase activity"/>
    <property type="evidence" value="ECO:0007669"/>
    <property type="project" value="UniProtKB-KW"/>
</dbReference>
<dbReference type="InParanoid" id="A0A2U3X5N1"/>
<keyword evidence="6" id="KW-0539">Nucleus</keyword>
<dbReference type="Pfam" id="PF00271">
    <property type="entry name" value="Helicase_C"/>
    <property type="match status" value="1"/>
</dbReference>
<evidence type="ECO:0000313" key="10">
    <source>
        <dbReference type="Proteomes" id="UP000245340"/>
    </source>
</evidence>
<dbReference type="Gene3D" id="3.40.50.300">
    <property type="entry name" value="P-loop containing nucleotide triphosphate hydrolases"/>
    <property type="match status" value="1"/>
</dbReference>
<dbReference type="GO" id="GO:0005524">
    <property type="term" value="F:ATP binding"/>
    <property type="evidence" value="ECO:0007669"/>
    <property type="project" value="UniProtKB-KW"/>
</dbReference>
<name>A0A2U3X5N1_ODORO</name>
<evidence type="ECO:0000256" key="1">
    <source>
        <dbReference type="ARBA" id="ARBA00004123"/>
    </source>
</evidence>
<feature type="region of interest" description="Disordered" evidence="7">
    <location>
        <begin position="286"/>
        <end position="313"/>
    </location>
</feature>
<evidence type="ECO:0000256" key="6">
    <source>
        <dbReference type="ARBA" id="ARBA00023242"/>
    </source>
</evidence>
<evidence type="ECO:0000256" key="7">
    <source>
        <dbReference type="SAM" id="MobiDB-lite"/>
    </source>
</evidence>
<dbReference type="PROSITE" id="PS51194">
    <property type="entry name" value="HELICASE_CTER"/>
    <property type="match status" value="1"/>
</dbReference>
<dbReference type="Gene3D" id="3.40.220.10">
    <property type="entry name" value="Leucine Aminopeptidase, subunit E, domain 1"/>
    <property type="match status" value="1"/>
</dbReference>
<dbReference type="PANTHER" id="PTHR47157:SF1">
    <property type="entry name" value="CHROMODOMAIN-HELICASE-DNA-BINDING PROTEIN 1-LIKE"/>
    <property type="match status" value="1"/>
</dbReference>
<feature type="domain" description="Helicase C-terminal" evidence="9">
    <location>
        <begin position="1"/>
        <end position="163"/>
    </location>
</feature>
<dbReference type="GO" id="GO:0005634">
    <property type="term" value="C:nucleus"/>
    <property type="evidence" value="ECO:0007669"/>
    <property type="project" value="UniProtKB-SubCell"/>
</dbReference>
<feature type="compositionally biased region" description="Acidic residues" evidence="7">
    <location>
        <begin position="290"/>
        <end position="313"/>
    </location>
</feature>
<sequence length="497" mass="56111">LVAFPFLFLARGHRVLLFSQMTQMLDILQDYMDYRGYSYERVDGSVRGEERHLAVKNFGQQPVFIFLLSTRAGGVGMNLTAADTVIFVDSDFNPQNDLQAAARAHRLGQNNSKLSEILKFGLDKLLSSEGSTMDDIELETILGETEEGQWISDALPKTEGGVSEQEEGKNHMYLFEGKDYSKEPSKEDRKSFEQLVNLQKTLLEKTTQEGRLLRNKSSVLLPGLAEGSTKRKWILSPEELEDRRKKRQEAAAKRKRLMEEKKRKKEEAEHEKKTAWWESNNYQSFCLPSEESEPEDLEDREEESSAQLDYEDPDSSAIKYVSGDVTHPQAGAEDAVIVHCVDDSGRWGRGGLFTALETRSAEPRKIYELAGKMKDLNLGGVLLFPIDDKESRNKGQDLLALIVAQHRDRSNVLSGIKMAALEEGLKKIYLAAKRKKASVHLPRIGHATKGFNWYGTERLIRKHLAAKGIPTYIYYFPRSQAALLHPQSSSSSGQLVP</sequence>
<keyword evidence="3" id="KW-0547">Nucleotide-binding</keyword>
<dbReference type="SUPFAM" id="SSF52540">
    <property type="entry name" value="P-loop containing nucleoside triphosphate hydrolases"/>
    <property type="match status" value="1"/>
</dbReference>
<dbReference type="GO" id="GO:0006338">
    <property type="term" value="P:chromatin remodeling"/>
    <property type="evidence" value="ECO:0007669"/>
    <property type="project" value="InterPro"/>
</dbReference>
<evidence type="ECO:0000313" key="11">
    <source>
        <dbReference type="RefSeq" id="XP_004417706.1"/>
    </source>
</evidence>
<dbReference type="PROSITE" id="PS51154">
    <property type="entry name" value="MACRO"/>
    <property type="match status" value="1"/>
</dbReference>
<evidence type="ECO:0000256" key="3">
    <source>
        <dbReference type="ARBA" id="ARBA00022741"/>
    </source>
</evidence>
<dbReference type="STRING" id="9708.A0A2U3X5N1"/>
<organism evidence="10 11">
    <name type="scientific">Odobenus rosmarus divergens</name>
    <name type="common">Pacific walrus</name>
    <dbReference type="NCBI Taxonomy" id="9708"/>
    <lineage>
        <taxon>Eukaryota</taxon>
        <taxon>Metazoa</taxon>
        <taxon>Chordata</taxon>
        <taxon>Craniata</taxon>
        <taxon>Vertebrata</taxon>
        <taxon>Euteleostomi</taxon>
        <taxon>Mammalia</taxon>
        <taxon>Eutheria</taxon>
        <taxon>Laurasiatheria</taxon>
        <taxon>Carnivora</taxon>
        <taxon>Caniformia</taxon>
        <taxon>Pinnipedia</taxon>
        <taxon>Odobenidae</taxon>
        <taxon>Odobenus</taxon>
    </lineage>
</organism>
<evidence type="ECO:0000256" key="4">
    <source>
        <dbReference type="ARBA" id="ARBA00022801"/>
    </source>
</evidence>
<dbReference type="InterPro" id="IPR027417">
    <property type="entry name" value="P-loop_NTPase"/>
</dbReference>
<feature type="compositionally biased region" description="Basic and acidic residues" evidence="7">
    <location>
        <begin position="248"/>
        <end position="273"/>
    </location>
</feature>
<dbReference type="InterPro" id="IPR001650">
    <property type="entry name" value="Helicase_C-like"/>
</dbReference>
<accession>A0A2U3X5N1</accession>
<dbReference type="SMART" id="SM00490">
    <property type="entry name" value="HELICc"/>
    <property type="match status" value="1"/>
</dbReference>
<keyword evidence="5" id="KW-0067">ATP-binding</keyword>
<protein>
    <submittedName>
        <fullName evidence="11">Chromodomain-helicase-DNA-binding protein 1-like</fullName>
    </submittedName>
</protein>
<dbReference type="SUPFAM" id="SSF52949">
    <property type="entry name" value="Macro domain-like"/>
    <property type="match status" value="1"/>
</dbReference>
<dbReference type="GeneID" id="101384047"/>
<feature type="region of interest" description="Disordered" evidence="7">
    <location>
        <begin position="240"/>
        <end position="273"/>
    </location>
</feature>
<reference evidence="11" key="1">
    <citation type="submission" date="2025-08" db="UniProtKB">
        <authorList>
            <consortium name="RefSeq"/>
        </authorList>
    </citation>
    <scope>IDENTIFICATION</scope>
</reference>
<dbReference type="InterPro" id="IPR031053">
    <property type="entry name" value="ALC1"/>
</dbReference>
<evidence type="ECO:0000256" key="2">
    <source>
        <dbReference type="ARBA" id="ARBA00007025"/>
    </source>
</evidence>